<dbReference type="SUPFAM" id="SSF46689">
    <property type="entry name" value="Homeodomain-like"/>
    <property type="match status" value="2"/>
</dbReference>
<gene>
    <name evidence="5" type="ORF">PEDI_12700</name>
</gene>
<dbReference type="EMBL" id="BQKE01000001">
    <property type="protein sequence ID" value="GJM60718.1"/>
    <property type="molecule type" value="Genomic_DNA"/>
</dbReference>
<name>A0AAN5ALC1_9BACT</name>
<dbReference type="Pfam" id="PF12833">
    <property type="entry name" value="HTH_18"/>
    <property type="match status" value="1"/>
</dbReference>
<dbReference type="RefSeq" id="WP_338236417.1">
    <property type="nucleotide sequence ID" value="NZ_BQKE01000001.1"/>
</dbReference>
<dbReference type="PANTHER" id="PTHR43280:SF2">
    <property type="entry name" value="HTH-TYPE TRANSCRIPTIONAL REGULATOR EXSA"/>
    <property type="match status" value="1"/>
</dbReference>
<feature type="domain" description="HTH araC/xylS-type" evidence="4">
    <location>
        <begin position="206"/>
        <end position="304"/>
    </location>
</feature>
<evidence type="ECO:0000313" key="6">
    <source>
        <dbReference type="Proteomes" id="UP001310022"/>
    </source>
</evidence>
<reference evidence="5 6" key="1">
    <citation type="submission" date="2021-12" db="EMBL/GenBank/DDBJ databases">
        <title>Genome sequencing of bacteria with rrn-lacking chromosome and rrn-plasmid.</title>
        <authorList>
            <person name="Anda M."/>
            <person name="Iwasaki W."/>
        </authorList>
    </citation>
    <scope>NUCLEOTIDE SEQUENCE [LARGE SCALE GENOMIC DNA]</scope>
    <source>
        <strain evidence="5 6">NBRC 15940</strain>
    </source>
</reference>
<accession>A0AAN5ALC1</accession>
<evidence type="ECO:0000259" key="4">
    <source>
        <dbReference type="PROSITE" id="PS01124"/>
    </source>
</evidence>
<keyword evidence="3" id="KW-0804">Transcription</keyword>
<dbReference type="AlphaFoldDB" id="A0AAN5ALC1"/>
<dbReference type="Gene3D" id="1.10.10.60">
    <property type="entry name" value="Homeodomain-like"/>
    <property type="match status" value="2"/>
</dbReference>
<dbReference type="InterPro" id="IPR018060">
    <property type="entry name" value="HTH_AraC"/>
</dbReference>
<keyword evidence="1" id="KW-0805">Transcription regulation</keyword>
<dbReference type="PROSITE" id="PS01124">
    <property type="entry name" value="HTH_ARAC_FAMILY_2"/>
    <property type="match status" value="1"/>
</dbReference>
<proteinExistence type="predicted"/>
<protein>
    <recommendedName>
        <fullName evidence="4">HTH araC/xylS-type domain-containing protein</fullName>
    </recommendedName>
</protein>
<keyword evidence="2" id="KW-0238">DNA-binding</keyword>
<dbReference type="Proteomes" id="UP001310022">
    <property type="component" value="Unassembled WGS sequence"/>
</dbReference>
<dbReference type="GO" id="GO:0043565">
    <property type="term" value="F:sequence-specific DNA binding"/>
    <property type="evidence" value="ECO:0007669"/>
    <property type="project" value="InterPro"/>
</dbReference>
<evidence type="ECO:0000256" key="1">
    <source>
        <dbReference type="ARBA" id="ARBA00023015"/>
    </source>
</evidence>
<evidence type="ECO:0000256" key="2">
    <source>
        <dbReference type="ARBA" id="ARBA00023125"/>
    </source>
</evidence>
<comment type="caution">
    <text evidence="5">The sequence shown here is derived from an EMBL/GenBank/DDBJ whole genome shotgun (WGS) entry which is preliminary data.</text>
</comment>
<dbReference type="InterPro" id="IPR009594">
    <property type="entry name" value="Tscrpt_reg_HTH_AraC_N"/>
</dbReference>
<dbReference type="GO" id="GO:0003700">
    <property type="term" value="F:DNA-binding transcription factor activity"/>
    <property type="evidence" value="ECO:0007669"/>
    <property type="project" value="InterPro"/>
</dbReference>
<dbReference type="Pfam" id="PF06719">
    <property type="entry name" value="AraC_N"/>
    <property type="match status" value="1"/>
</dbReference>
<dbReference type="SMART" id="SM00342">
    <property type="entry name" value="HTH_ARAC"/>
    <property type="match status" value="1"/>
</dbReference>
<evidence type="ECO:0000313" key="5">
    <source>
        <dbReference type="EMBL" id="GJM60718.1"/>
    </source>
</evidence>
<dbReference type="InterPro" id="IPR009057">
    <property type="entry name" value="Homeodomain-like_sf"/>
</dbReference>
<evidence type="ECO:0000256" key="3">
    <source>
        <dbReference type="ARBA" id="ARBA00023163"/>
    </source>
</evidence>
<organism evidence="5 6">
    <name type="scientific">Persicobacter diffluens</name>
    <dbReference type="NCBI Taxonomy" id="981"/>
    <lineage>
        <taxon>Bacteria</taxon>
        <taxon>Pseudomonadati</taxon>
        <taxon>Bacteroidota</taxon>
        <taxon>Cytophagia</taxon>
        <taxon>Cytophagales</taxon>
        <taxon>Persicobacteraceae</taxon>
        <taxon>Persicobacter</taxon>
    </lineage>
</organism>
<dbReference type="PANTHER" id="PTHR43280">
    <property type="entry name" value="ARAC-FAMILY TRANSCRIPTIONAL REGULATOR"/>
    <property type="match status" value="1"/>
</dbReference>
<sequence>MTRGPFMQLSKEFHQYRKLEQLVENKTSYQLEHAELHIFETHEVAEKISLKFDAPVLATMMQGKKIMQLNEGKSFNFLPSESLLLLPETPMLIDFPEASFQNPTRCLAMTISEEKIKEILQLINERFKSREENEWLMSRINFHFKHDYALQQVLQHILLIFTEDHPTKDLFLDFALKELLIRILQHEKKAQYEKGEQAIYSNNRVAFIMQYIQQHLDEPLDIKTLSQKVYMSESHFHRVFKNEVGISPIEYLIEKRISKARNLLQNPEIPIKEVYLACGFNNISYFNRQFKRKNHCSPKTFRNQFL</sequence>
<keyword evidence="6" id="KW-1185">Reference proteome</keyword>